<name>A0A9D3X4D4_9SAUR</name>
<sequence length="99" mass="10587">MGSSEALRVHPPHSVLTGDVPIDFKGNRVSALFENPTPVQGCTIKAGQQSTALASWLLVKGTLPSNSVTYCIHTESTKSLDFCSARPWEGDTWPASITS</sequence>
<dbReference type="AlphaFoldDB" id="A0A9D3X4D4"/>
<protein>
    <submittedName>
        <fullName evidence="1">Uncharacterized protein</fullName>
    </submittedName>
</protein>
<keyword evidence="2" id="KW-1185">Reference proteome</keyword>
<dbReference type="Proteomes" id="UP000827986">
    <property type="component" value="Unassembled WGS sequence"/>
</dbReference>
<organism evidence="1 2">
    <name type="scientific">Mauremys mutica</name>
    <name type="common">yellowpond turtle</name>
    <dbReference type="NCBI Taxonomy" id="74926"/>
    <lineage>
        <taxon>Eukaryota</taxon>
        <taxon>Metazoa</taxon>
        <taxon>Chordata</taxon>
        <taxon>Craniata</taxon>
        <taxon>Vertebrata</taxon>
        <taxon>Euteleostomi</taxon>
        <taxon>Archelosauria</taxon>
        <taxon>Testudinata</taxon>
        <taxon>Testudines</taxon>
        <taxon>Cryptodira</taxon>
        <taxon>Durocryptodira</taxon>
        <taxon>Testudinoidea</taxon>
        <taxon>Geoemydidae</taxon>
        <taxon>Geoemydinae</taxon>
        <taxon>Mauremys</taxon>
    </lineage>
</organism>
<dbReference type="EMBL" id="JAHDVG010000478">
    <property type="protein sequence ID" value="KAH1175209.1"/>
    <property type="molecule type" value="Genomic_DNA"/>
</dbReference>
<proteinExistence type="predicted"/>
<evidence type="ECO:0000313" key="2">
    <source>
        <dbReference type="Proteomes" id="UP000827986"/>
    </source>
</evidence>
<reference evidence="1" key="1">
    <citation type="submission" date="2021-09" db="EMBL/GenBank/DDBJ databases">
        <title>The genome of Mauremys mutica provides insights into the evolution of semi-aquatic lifestyle.</title>
        <authorList>
            <person name="Gong S."/>
            <person name="Gao Y."/>
        </authorList>
    </citation>
    <scope>NUCLEOTIDE SEQUENCE</scope>
    <source>
        <strain evidence="1">MM-2020</strain>
        <tissue evidence="1">Muscle</tissue>
    </source>
</reference>
<evidence type="ECO:0000313" key="1">
    <source>
        <dbReference type="EMBL" id="KAH1175209.1"/>
    </source>
</evidence>
<comment type="caution">
    <text evidence="1">The sequence shown here is derived from an EMBL/GenBank/DDBJ whole genome shotgun (WGS) entry which is preliminary data.</text>
</comment>
<gene>
    <name evidence="1" type="ORF">KIL84_021623</name>
</gene>
<accession>A0A9D3X4D4</accession>